<dbReference type="GO" id="GO:0051205">
    <property type="term" value="P:protein insertion into membrane"/>
    <property type="evidence" value="ECO:0007669"/>
    <property type="project" value="TreeGrafter"/>
</dbReference>
<evidence type="ECO:0000256" key="3">
    <source>
        <dbReference type="ARBA" id="ARBA00022723"/>
    </source>
</evidence>
<dbReference type="GO" id="GO:0006612">
    <property type="term" value="P:protein targeting to membrane"/>
    <property type="evidence" value="ECO:0007669"/>
    <property type="project" value="TreeGrafter"/>
</dbReference>
<protein>
    <recommendedName>
        <fullName evidence="8">3CxxC-type domain-containing protein</fullName>
    </recommendedName>
</protein>
<evidence type="ECO:0000256" key="5">
    <source>
        <dbReference type="ARBA" id="ARBA00022833"/>
    </source>
</evidence>
<keyword evidence="10" id="KW-1185">Reference proteome</keyword>
<dbReference type="InterPro" id="IPR026096">
    <property type="entry name" value="R-trans_p"/>
</dbReference>
<reference evidence="9" key="2">
    <citation type="submission" date="2025-09" db="UniProtKB">
        <authorList>
            <consortium name="Ensembl"/>
        </authorList>
    </citation>
    <scope>IDENTIFICATION</scope>
</reference>
<proteinExistence type="predicted"/>
<comment type="subcellular location">
    <subcellularLocation>
        <location evidence="1">Membrane</location>
        <topology evidence="1">Single-pass membrane protein</topology>
    </subcellularLocation>
</comment>
<evidence type="ECO:0000256" key="4">
    <source>
        <dbReference type="ARBA" id="ARBA00022771"/>
    </source>
</evidence>
<dbReference type="InterPro" id="IPR027377">
    <property type="entry name" value="ZAR1/RTP1-5-like_Znf-3CxxC"/>
</dbReference>
<evidence type="ECO:0000256" key="7">
    <source>
        <dbReference type="ARBA" id="ARBA00023136"/>
    </source>
</evidence>
<reference evidence="9" key="1">
    <citation type="submission" date="2025-08" db="UniProtKB">
        <authorList>
            <consortium name="Ensembl"/>
        </authorList>
    </citation>
    <scope>IDENTIFICATION</scope>
</reference>
<keyword evidence="4" id="KW-0863">Zinc-finger</keyword>
<name>A0A8C4QNJ3_EPTBU</name>
<evidence type="ECO:0000256" key="1">
    <source>
        <dbReference type="ARBA" id="ARBA00004167"/>
    </source>
</evidence>
<dbReference type="PANTHER" id="PTHR14402:SF10">
    <property type="entry name" value="3CXXC-TYPE DOMAIN-CONTAINING PROTEIN"/>
    <property type="match status" value="1"/>
</dbReference>
<dbReference type="Ensembl" id="ENSEBUT00000018713.1">
    <property type="protein sequence ID" value="ENSEBUP00000018136.1"/>
    <property type="gene ID" value="ENSEBUG00000011322.1"/>
</dbReference>
<dbReference type="Pfam" id="PF13695">
    <property type="entry name" value="Zn_ribbon_3CxxC"/>
    <property type="match status" value="1"/>
</dbReference>
<evidence type="ECO:0000313" key="10">
    <source>
        <dbReference type="Proteomes" id="UP000694388"/>
    </source>
</evidence>
<dbReference type="GO" id="GO:0008270">
    <property type="term" value="F:zinc ion binding"/>
    <property type="evidence" value="ECO:0007669"/>
    <property type="project" value="UniProtKB-KW"/>
</dbReference>
<keyword evidence="2" id="KW-0812">Transmembrane</keyword>
<keyword evidence="6" id="KW-1133">Transmembrane helix</keyword>
<accession>A0A8C4QNJ3</accession>
<dbReference type="GO" id="GO:0031849">
    <property type="term" value="F:olfactory receptor binding"/>
    <property type="evidence" value="ECO:0007669"/>
    <property type="project" value="TreeGrafter"/>
</dbReference>
<evidence type="ECO:0000256" key="2">
    <source>
        <dbReference type="ARBA" id="ARBA00022692"/>
    </source>
</evidence>
<evidence type="ECO:0000256" key="6">
    <source>
        <dbReference type="ARBA" id="ARBA00022989"/>
    </source>
</evidence>
<sequence>MSELEIPFTSPITNLPHPWSAIIDQTLVPIRANTGQRLPDGWRHNNYHCLHSLSRFFCQTCQNKWTSIEGKAIFHFRLQGKPSKDDCSKRGVIRVRSLKQACKRCSRRHRRRLNDIMVEPIWYEDEKNVVMKRLIERIQKIYYDAPRCVRCFDDLGRVAHMSAPHRADLCEACRLGICDDSNQLLEPVIGDFTSLFITLYTASIRSSGTVPLIIVLLKRTARGSARTSARSFRSAGLKPSDPGDLVALRNDRAPGTMVGVTWNSSISYPLHCCSIRGSVRWKSC</sequence>
<dbReference type="GO" id="GO:0016020">
    <property type="term" value="C:membrane"/>
    <property type="evidence" value="ECO:0007669"/>
    <property type="project" value="UniProtKB-SubCell"/>
</dbReference>
<evidence type="ECO:0000313" key="9">
    <source>
        <dbReference type="Ensembl" id="ENSEBUP00000018136.1"/>
    </source>
</evidence>
<organism evidence="9 10">
    <name type="scientific">Eptatretus burgeri</name>
    <name type="common">Inshore hagfish</name>
    <dbReference type="NCBI Taxonomy" id="7764"/>
    <lineage>
        <taxon>Eukaryota</taxon>
        <taxon>Metazoa</taxon>
        <taxon>Chordata</taxon>
        <taxon>Craniata</taxon>
        <taxon>Vertebrata</taxon>
        <taxon>Cyclostomata</taxon>
        <taxon>Myxini</taxon>
        <taxon>Myxiniformes</taxon>
        <taxon>Myxinidae</taxon>
        <taxon>Eptatretinae</taxon>
        <taxon>Eptatretus</taxon>
    </lineage>
</organism>
<keyword evidence="3" id="KW-0479">Metal-binding</keyword>
<dbReference type="SMART" id="SM01328">
    <property type="entry name" value="zf-3CxxC"/>
    <property type="match status" value="1"/>
</dbReference>
<keyword evidence="5" id="KW-0862">Zinc</keyword>
<dbReference type="PANTHER" id="PTHR14402">
    <property type="entry name" value="RECEPTOR TRANSPORTING PROTEIN"/>
    <property type="match status" value="1"/>
</dbReference>
<dbReference type="AlphaFoldDB" id="A0A8C4QNJ3"/>
<feature type="domain" description="3CxxC-type" evidence="8">
    <location>
        <begin position="51"/>
        <end position="176"/>
    </location>
</feature>
<keyword evidence="7" id="KW-0472">Membrane</keyword>
<evidence type="ECO:0000259" key="8">
    <source>
        <dbReference type="SMART" id="SM01328"/>
    </source>
</evidence>
<dbReference type="Proteomes" id="UP000694388">
    <property type="component" value="Unplaced"/>
</dbReference>